<keyword evidence="1" id="KW-0732">Signal</keyword>
<dbReference type="EMBL" id="JACCCW010000002">
    <property type="protein sequence ID" value="NYF80278.1"/>
    <property type="molecule type" value="Genomic_DNA"/>
</dbReference>
<accession>A0A7Y9TTT6</accession>
<evidence type="ECO:0000313" key="3">
    <source>
        <dbReference type="Proteomes" id="UP000589520"/>
    </source>
</evidence>
<evidence type="ECO:0000256" key="1">
    <source>
        <dbReference type="SAM" id="SignalP"/>
    </source>
</evidence>
<sequence length="347" mass="38440">MRRLLVCCLLPMMTLQLNAQLKGDKGIKVMPDEAHQRVDITIDGAPFTSYVWPATLKKPVLYPLIAPGGIEVSRGYPLAPREGERTDHPHHAGMWFNYGNVNNFDFWNNSDAIKVEDRGKMGTIHQKRIVSTKSGRDRGELVVESVWTTGAGQDVLAQTTRYIFSRRANARVIDEIVTLHALQKVVFHDDKEGMLGIRVAHFLESANEKGGTFTDANGRPTAVQASNVPGATGVYLTSEGKQGDAAWSTRGRWCILTGTTADHTVTIAILDHPENPNYPTYWHARGYGLFAANPLGQHIFDPKAPALNFTLEQGKDVIFRHRVMLLSGASTPATMNKEADNFATEYR</sequence>
<dbReference type="InterPro" id="IPR029475">
    <property type="entry name" value="DUF6807"/>
</dbReference>
<feature type="signal peptide" evidence="1">
    <location>
        <begin position="1"/>
        <end position="19"/>
    </location>
</feature>
<feature type="chain" id="PRO_5031320968" description="Methane oxygenase PmoA" evidence="1">
    <location>
        <begin position="20"/>
        <end position="347"/>
    </location>
</feature>
<name>A0A7Y9TTT6_9BACT</name>
<keyword evidence="3" id="KW-1185">Reference proteome</keyword>
<evidence type="ECO:0000313" key="2">
    <source>
        <dbReference type="EMBL" id="NYF80278.1"/>
    </source>
</evidence>
<comment type="caution">
    <text evidence="2">The sequence shown here is derived from an EMBL/GenBank/DDBJ whole genome shotgun (WGS) entry which is preliminary data.</text>
</comment>
<protein>
    <recommendedName>
        <fullName evidence="4">Methane oxygenase PmoA</fullName>
    </recommendedName>
</protein>
<evidence type="ECO:0008006" key="4">
    <source>
        <dbReference type="Google" id="ProtNLM"/>
    </source>
</evidence>
<organism evidence="2 3">
    <name type="scientific">Granulicella arctica</name>
    <dbReference type="NCBI Taxonomy" id="940613"/>
    <lineage>
        <taxon>Bacteria</taxon>
        <taxon>Pseudomonadati</taxon>
        <taxon>Acidobacteriota</taxon>
        <taxon>Terriglobia</taxon>
        <taxon>Terriglobales</taxon>
        <taxon>Acidobacteriaceae</taxon>
        <taxon>Granulicella</taxon>
    </lineage>
</organism>
<dbReference type="RefSeq" id="WP_179491557.1">
    <property type="nucleotide sequence ID" value="NZ_JACCCW010000002.1"/>
</dbReference>
<dbReference type="AlphaFoldDB" id="A0A7Y9TTT6"/>
<dbReference type="Pfam" id="PF14100">
    <property type="entry name" value="DUF6807"/>
    <property type="match status" value="1"/>
</dbReference>
<gene>
    <name evidence="2" type="ORF">HDF17_002598</name>
</gene>
<proteinExistence type="predicted"/>
<reference evidence="2 3" key="1">
    <citation type="submission" date="2020-07" db="EMBL/GenBank/DDBJ databases">
        <title>Genomic Encyclopedia of Type Strains, Phase IV (KMG-V): Genome sequencing to study the core and pangenomes of soil and plant-associated prokaryotes.</title>
        <authorList>
            <person name="Whitman W."/>
        </authorList>
    </citation>
    <scope>NUCLEOTIDE SEQUENCE [LARGE SCALE GENOMIC DNA]</scope>
    <source>
        <strain evidence="2 3">X4EP2</strain>
    </source>
</reference>
<dbReference type="Proteomes" id="UP000589520">
    <property type="component" value="Unassembled WGS sequence"/>
</dbReference>